<feature type="domain" description="CUB" evidence="15">
    <location>
        <begin position="87"/>
        <end position="195"/>
    </location>
</feature>
<dbReference type="InterPro" id="IPR001254">
    <property type="entry name" value="Trypsin_dom"/>
</dbReference>
<feature type="disulfide bond" evidence="14">
    <location>
        <begin position="261"/>
        <end position="288"/>
    </location>
</feature>
<feature type="domain" description="Sushi" evidence="18">
    <location>
        <begin position="234"/>
        <end position="290"/>
    </location>
</feature>
<evidence type="ECO:0000256" key="10">
    <source>
        <dbReference type="ARBA" id="ARBA00040464"/>
    </source>
</evidence>
<evidence type="ECO:0000256" key="1">
    <source>
        <dbReference type="ARBA" id="ARBA00004613"/>
    </source>
</evidence>
<dbReference type="InterPro" id="IPR000859">
    <property type="entry name" value="CUB_dom"/>
</dbReference>
<dbReference type="GeneTree" id="ENSGT00940000154234"/>
<dbReference type="SUPFAM" id="SSF49854">
    <property type="entry name" value="Spermadhesin, CUB domain"/>
    <property type="match status" value="1"/>
</dbReference>
<dbReference type="Gene3D" id="2.10.70.10">
    <property type="entry name" value="Complement Module, domain 1"/>
    <property type="match status" value="2"/>
</dbReference>
<dbReference type="AlphaFoldDB" id="A0A4W4FEJ4"/>
<gene>
    <name evidence="19" type="primary">PAMR1</name>
</gene>
<dbReference type="GO" id="GO:0006508">
    <property type="term" value="P:proteolysis"/>
    <property type="evidence" value="ECO:0007669"/>
    <property type="project" value="InterPro"/>
</dbReference>
<dbReference type="Gene3D" id="2.10.25.10">
    <property type="entry name" value="Laminin"/>
    <property type="match status" value="1"/>
</dbReference>
<comment type="subcellular location">
    <subcellularLocation>
        <location evidence="1">Secreted</location>
    </subcellularLocation>
</comment>
<dbReference type="GO" id="GO:0005576">
    <property type="term" value="C:extracellular region"/>
    <property type="evidence" value="ECO:0007669"/>
    <property type="project" value="UniProtKB-SubCell"/>
</dbReference>
<dbReference type="InterPro" id="IPR051659">
    <property type="entry name" value="Serine_Protease_S1-Domain"/>
</dbReference>
<dbReference type="Proteomes" id="UP000314983">
    <property type="component" value="Chromosome 2"/>
</dbReference>
<reference evidence="19" key="3">
    <citation type="submission" date="2020-05" db="EMBL/GenBank/DDBJ databases">
        <title>Electrophorus electricus (electric eel) genome, fEleEle1, primary haplotype.</title>
        <authorList>
            <person name="Myers G."/>
            <person name="Meyer A."/>
            <person name="Fedrigo O."/>
            <person name="Formenti G."/>
            <person name="Rhie A."/>
            <person name="Tracey A."/>
            <person name="Sims Y."/>
            <person name="Jarvis E.D."/>
        </authorList>
    </citation>
    <scope>NUCLEOTIDE SEQUENCE [LARGE SCALE GENOMIC DNA]</scope>
</reference>
<dbReference type="InterPro" id="IPR000436">
    <property type="entry name" value="Sushi_SCR_CCP_dom"/>
</dbReference>
<keyword evidence="8" id="KW-0325">Glycoprotein</keyword>
<dbReference type="STRING" id="8005.ENSEEEP00000023280"/>
<evidence type="ECO:0000256" key="14">
    <source>
        <dbReference type="PROSITE-ProRule" id="PRU00302"/>
    </source>
</evidence>
<dbReference type="InterPro" id="IPR035976">
    <property type="entry name" value="Sushi/SCR/CCP_sf"/>
</dbReference>
<dbReference type="Pfam" id="PF00084">
    <property type="entry name" value="Sushi"/>
    <property type="match status" value="1"/>
</dbReference>
<evidence type="ECO:0000259" key="15">
    <source>
        <dbReference type="PROSITE" id="PS01180"/>
    </source>
</evidence>
<evidence type="ECO:0000259" key="18">
    <source>
        <dbReference type="PROSITE" id="PS50923"/>
    </source>
</evidence>
<reference evidence="20" key="2">
    <citation type="journal article" date="2017" name="Sci. Adv.">
        <title>A tail of two voltages: Proteomic comparison of the three electric organs of the electric eel.</title>
        <authorList>
            <person name="Traeger L.L."/>
            <person name="Sabat G."/>
            <person name="Barrett-Wilt G.A."/>
            <person name="Wells G.B."/>
            <person name="Sussman M.R."/>
        </authorList>
    </citation>
    <scope>NUCLEOTIDE SEQUENCE [LARGE SCALE GENOMIC DNA]</scope>
</reference>
<evidence type="ECO:0000313" key="20">
    <source>
        <dbReference type="Proteomes" id="UP000314983"/>
    </source>
</evidence>
<feature type="disulfide bond" evidence="13">
    <location>
        <begin position="221"/>
        <end position="230"/>
    </location>
</feature>
<keyword evidence="3 13" id="KW-0245">EGF-like domain</keyword>
<dbReference type="PROSITE" id="PS00022">
    <property type="entry name" value="EGF_1"/>
    <property type="match status" value="1"/>
</dbReference>
<dbReference type="CDD" id="cd00041">
    <property type="entry name" value="CUB"/>
    <property type="match status" value="1"/>
</dbReference>
<dbReference type="Gene3D" id="2.60.120.290">
    <property type="entry name" value="Spermadhesin, CUB domain"/>
    <property type="match status" value="1"/>
</dbReference>
<evidence type="ECO:0000313" key="19">
    <source>
        <dbReference type="Ensembl" id="ENSEEEP00000023280.2"/>
    </source>
</evidence>
<evidence type="ECO:0000256" key="8">
    <source>
        <dbReference type="ARBA" id="ARBA00023180"/>
    </source>
</evidence>
<dbReference type="FunFam" id="2.40.10.10:FF:000068">
    <property type="entry name" value="transmembrane protease serine 2"/>
    <property type="match status" value="1"/>
</dbReference>
<dbReference type="FunFam" id="2.10.25.10:FF:000063">
    <property type="entry name" value="Slit guidance ligand 2"/>
    <property type="match status" value="1"/>
</dbReference>
<keyword evidence="14" id="KW-0768">Sushi</keyword>
<evidence type="ECO:0000256" key="4">
    <source>
        <dbReference type="ARBA" id="ARBA00022542"/>
    </source>
</evidence>
<reference evidence="19" key="4">
    <citation type="submission" date="2025-08" db="UniProtKB">
        <authorList>
            <consortium name="Ensembl"/>
        </authorList>
    </citation>
    <scope>IDENTIFICATION</scope>
</reference>
<dbReference type="Pfam" id="PF00008">
    <property type="entry name" value="EGF"/>
    <property type="match status" value="1"/>
</dbReference>
<feature type="domain" description="Peptidase S1" evidence="17">
    <location>
        <begin position="390"/>
        <end position="675"/>
    </location>
</feature>
<dbReference type="PROSITE" id="PS50026">
    <property type="entry name" value="EGF_3"/>
    <property type="match status" value="1"/>
</dbReference>
<name>A0A4W4FEJ4_ELEEL</name>
<dbReference type="InterPro" id="IPR001314">
    <property type="entry name" value="Peptidase_S1A"/>
</dbReference>
<dbReference type="OMA" id="YCAECRG"/>
<dbReference type="PANTHER" id="PTHR24254:SF9">
    <property type="entry name" value="INACTIVE SERINE PROTEASE PAMR1"/>
    <property type="match status" value="1"/>
</dbReference>
<evidence type="ECO:0000256" key="2">
    <source>
        <dbReference type="ARBA" id="ARBA00022525"/>
    </source>
</evidence>
<dbReference type="SUPFAM" id="SSF50494">
    <property type="entry name" value="Trypsin-like serine proteases"/>
    <property type="match status" value="1"/>
</dbReference>
<dbReference type="InterPro" id="IPR035914">
    <property type="entry name" value="Sperma_CUB_dom_sf"/>
</dbReference>
<sequence>MCRGCCEYEVIRCKCPLQGAPVGYSVPCCRNARHECDPCIIHPGCSIFENCKRCNNGTWGPRDDFFVKGQYCAECRPGWSGGNCMTCGGVMRKRQGHLVLESYPTNARCEWTLQVNEPFTVELRFMMLSLEFDHSCRYDYVEVRDGDSINSRVIGRFCGNERPPPIQSTGNSLHILFVSDGYKNFDGLFAIFQENSACTSSPCLHDGTCILDSSHSYHCACLAGYTGMRCEHEKNCAIPPKPSHGDHFLVYGPNDTVEFSCNHSYALSGDARRTCLANGTWDAAQPICVRACREPKVSVLVRQKVLPPQVPFRKTPVHKFYSSTGLAKFFGPVGPTKGPPVLPRLPQGFHHLYSHIQYECTSPYFHHTGSTRRTCLKTGKWSGRHVSCTPVCGKLPNFDPQRPVDSHWPWLAAIYRFSGKYEEAQPQKEAGSWQLVCSGALLNQRSVVVAAHCVTELGKLHPLDVAKLRVVLGKHYRSDQQERKGLQHLRVSSITVHPNYDPLVLDSDLALLKLLDKARIGEHVLPICLPGAQDYETTPPRRAMVTGWSLIPDAGAGESERAHVGSVMLGDVVHCEQQYAQHGVPISVSENMLCGRQGPGASPSNICPAETGGVLVLPPTTSPNPASLLFPNPVQEWKLLGLVSFGYDSLDCNPELYTVYTQIGNFLDFLDGNMK</sequence>
<evidence type="ECO:0000256" key="3">
    <source>
        <dbReference type="ARBA" id="ARBA00022536"/>
    </source>
</evidence>
<keyword evidence="7 13" id="KW-1015">Disulfide bond</keyword>
<dbReference type="CDD" id="cd00033">
    <property type="entry name" value="CCP"/>
    <property type="match status" value="2"/>
</dbReference>
<comment type="caution">
    <text evidence="13">Lacks conserved residue(s) required for the propagation of feature annotation.</text>
</comment>
<dbReference type="SMART" id="SM00042">
    <property type="entry name" value="CUB"/>
    <property type="match status" value="1"/>
</dbReference>
<protein>
    <recommendedName>
        <fullName evidence="10">Inactive serine protease PAMR1</fullName>
    </recommendedName>
    <alternativeName>
        <fullName evidence="12">Peptidase domain-containing protein associated with muscle regeneration 1</fullName>
    </alternativeName>
    <alternativeName>
        <fullName evidence="11">Regeneration-associated muscle protease homolog</fullName>
    </alternativeName>
</protein>
<evidence type="ECO:0000256" key="9">
    <source>
        <dbReference type="ARBA" id="ARBA00037622"/>
    </source>
</evidence>
<reference evidence="19" key="5">
    <citation type="submission" date="2025-09" db="UniProtKB">
        <authorList>
            <consortium name="Ensembl"/>
        </authorList>
    </citation>
    <scope>IDENTIFICATION</scope>
</reference>
<evidence type="ECO:0000256" key="13">
    <source>
        <dbReference type="PROSITE-ProRule" id="PRU00076"/>
    </source>
</evidence>
<dbReference type="Ensembl" id="ENSEEET00000023540.2">
    <property type="protein sequence ID" value="ENSEEEP00000023280.2"/>
    <property type="gene ID" value="ENSEEEG00000011286.2"/>
</dbReference>
<evidence type="ECO:0000259" key="17">
    <source>
        <dbReference type="PROSITE" id="PS50240"/>
    </source>
</evidence>
<keyword evidence="4" id="KW-0721">Serine protease homolog</keyword>
<keyword evidence="20" id="KW-1185">Reference proteome</keyword>
<evidence type="ECO:0000256" key="12">
    <source>
        <dbReference type="ARBA" id="ARBA00042985"/>
    </source>
</evidence>
<dbReference type="InterPro" id="IPR043504">
    <property type="entry name" value="Peptidase_S1_PA_chymotrypsin"/>
</dbReference>
<dbReference type="SUPFAM" id="SSF57196">
    <property type="entry name" value="EGF/Laminin"/>
    <property type="match status" value="1"/>
</dbReference>
<dbReference type="PROSITE" id="PS01180">
    <property type="entry name" value="CUB"/>
    <property type="match status" value="1"/>
</dbReference>
<dbReference type="PROSITE" id="PS01186">
    <property type="entry name" value="EGF_2"/>
    <property type="match status" value="1"/>
</dbReference>
<dbReference type="FunFam" id="2.60.120.290:FF:000005">
    <property type="entry name" value="Procollagen C-endopeptidase enhancer 1"/>
    <property type="match status" value="1"/>
</dbReference>
<dbReference type="SMART" id="SM00020">
    <property type="entry name" value="Tryp_SPc"/>
    <property type="match status" value="1"/>
</dbReference>
<evidence type="ECO:0000256" key="5">
    <source>
        <dbReference type="ARBA" id="ARBA00022729"/>
    </source>
</evidence>
<dbReference type="SMART" id="SM00181">
    <property type="entry name" value="EGF"/>
    <property type="match status" value="2"/>
</dbReference>
<reference evidence="20" key="1">
    <citation type="journal article" date="2014" name="Science">
        <title>Nonhuman genetics. Genomic basis for the convergent evolution of electric organs.</title>
        <authorList>
            <person name="Gallant J.R."/>
            <person name="Traeger L.L."/>
            <person name="Volkening J.D."/>
            <person name="Moffett H."/>
            <person name="Chen P.H."/>
            <person name="Novina C.D."/>
            <person name="Phillips G.N.Jr."/>
            <person name="Anand R."/>
            <person name="Wells G.B."/>
            <person name="Pinch M."/>
            <person name="Guth R."/>
            <person name="Unguez G.A."/>
            <person name="Albert J.S."/>
            <person name="Zakon H.H."/>
            <person name="Samanta M.P."/>
            <person name="Sussman M.R."/>
        </authorList>
    </citation>
    <scope>NUCLEOTIDE SEQUENCE [LARGE SCALE GENOMIC DNA]</scope>
</reference>
<keyword evidence="2" id="KW-0964">Secreted</keyword>
<dbReference type="InterPro" id="IPR009003">
    <property type="entry name" value="Peptidase_S1_PA"/>
</dbReference>
<comment type="function">
    <text evidence="9">May play a role in regeneration of skeletal muscle.</text>
</comment>
<evidence type="ECO:0000256" key="11">
    <source>
        <dbReference type="ARBA" id="ARBA00041872"/>
    </source>
</evidence>
<evidence type="ECO:0000256" key="6">
    <source>
        <dbReference type="ARBA" id="ARBA00022737"/>
    </source>
</evidence>
<evidence type="ECO:0000259" key="16">
    <source>
        <dbReference type="PROSITE" id="PS50026"/>
    </source>
</evidence>
<feature type="domain" description="EGF-like" evidence="16">
    <location>
        <begin position="194"/>
        <end position="231"/>
    </location>
</feature>
<dbReference type="GO" id="GO:0004252">
    <property type="term" value="F:serine-type endopeptidase activity"/>
    <property type="evidence" value="ECO:0007669"/>
    <property type="project" value="InterPro"/>
</dbReference>
<dbReference type="Pfam" id="PF00089">
    <property type="entry name" value="Trypsin"/>
    <property type="match status" value="1"/>
</dbReference>
<keyword evidence="6" id="KW-0677">Repeat</keyword>
<dbReference type="PROSITE" id="PS50240">
    <property type="entry name" value="TRYPSIN_DOM"/>
    <property type="match status" value="1"/>
</dbReference>
<dbReference type="SUPFAM" id="SSF57535">
    <property type="entry name" value="Complement control module/SCR domain"/>
    <property type="match status" value="1"/>
</dbReference>
<accession>A0A4W4FEJ4</accession>
<evidence type="ECO:0000256" key="7">
    <source>
        <dbReference type="ARBA" id="ARBA00023157"/>
    </source>
</evidence>
<dbReference type="PROSITE" id="PS50923">
    <property type="entry name" value="SUSHI"/>
    <property type="match status" value="1"/>
</dbReference>
<organism evidence="19 20">
    <name type="scientific">Electrophorus electricus</name>
    <name type="common">Electric eel</name>
    <name type="synonym">Gymnotus electricus</name>
    <dbReference type="NCBI Taxonomy" id="8005"/>
    <lineage>
        <taxon>Eukaryota</taxon>
        <taxon>Metazoa</taxon>
        <taxon>Chordata</taxon>
        <taxon>Craniata</taxon>
        <taxon>Vertebrata</taxon>
        <taxon>Euteleostomi</taxon>
        <taxon>Actinopterygii</taxon>
        <taxon>Neopterygii</taxon>
        <taxon>Teleostei</taxon>
        <taxon>Ostariophysi</taxon>
        <taxon>Gymnotiformes</taxon>
        <taxon>Gymnotoidei</taxon>
        <taxon>Gymnotidae</taxon>
        <taxon>Electrophorus</taxon>
    </lineage>
</organism>
<dbReference type="PRINTS" id="PR00722">
    <property type="entry name" value="CHYMOTRYPSIN"/>
</dbReference>
<dbReference type="Pfam" id="PF00431">
    <property type="entry name" value="CUB"/>
    <property type="match status" value="1"/>
</dbReference>
<proteinExistence type="predicted"/>
<dbReference type="InterPro" id="IPR000742">
    <property type="entry name" value="EGF"/>
</dbReference>
<keyword evidence="5" id="KW-0732">Signal</keyword>
<dbReference type="CDD" id="cd00054">
    <property type="entry name" value="EGF_CA"/>
    <property type="match status" value="1"/>
</dbReference>
<dbReference type="PANTHER" id="PTHR24254">
    <property type="entry name" value="PROTHROMBIN"/>
    <property type="match status" value="1"/>
</dbReference>
<dbReference type="Gene3D" id="2.40.10.10">
    <property type="entry name" value="Trypsin-like serine proteases"/>
    <property type="match status" value="2"/>
</dbReference>
<dbReference type="SMART" id="SM00032">
    <property type="entry name" value="CCP"/>
    <property type="match status" value="2"/>
</dbReference>